<comment type="caution">
    <text evidence="3">The sequence shown here is derived from an EMBL/GenBank/DDBJ whole genome shotgun (WGS) entry which is preliminary data.</text>
</comment>
<dbReference type="PANTHER" id="PTHR21525">
    <property type="entry name" value="MOTILE SPERM PROTEIN"/>
    <property type="match status" value="1"/>
</dbReference>
<evidence type="ECO:0000259" key="2">
    <source>
        <dbReference type="Pfam" id="PF10145"/>
    </source>
</evidence>
<dbReference type="NCBIfam" id="TIGR01760">
    <property type="entry name" value="tape_meas_TP901"/>
    <property type="match status" value="1"/>
</dbReference>
<reference evidence="3 4" key="2">
    <citation type="submission" date="2015-10" db="EMBL/GenBank/DDBJ databases">
        <title>Comparative genomics and high-throughput reverse genetic screens identify a new phytobacterial MAMP and an Arabidopsis receptor required for immune elicitation.</title>
        <authorList>
            <person name="Mott G.A."/>
            <person name="Thakur S."/>
            <person name="Wang P.W."/>
            <person name="Desveaux D."/>
            <person name="Guttman D.S."/>
        </authorList>
    </citation>
    <scope>NUCLEOTIDE SEQUENCE [LARGE SCALE GENOMIC DNA]</scope>
    <source>
        <strain evidence="3 4">BR1</strain>
    </source>
</reference>
<feature type="compositionally biased region" description="Basic and acidic residues" evidence="1">
    <location>
        <begin position="588"/>
        <end position="616"/>
    </location>
</feature>
<feature type="region of interest" description="Disordered" evidence="1">
    <location>
        <begin position="665"/>
        <end position="742"/>
    </location>
</feature>
<evidence type="ECO:0000313" key="3">
    <source>
        <dbReference type="EMBL" id="KPC47444.1"/>
    </source>
</evidence>
<protein>
    <submittedName>
        <fullName evidence="3">Tail tape measure protein</fullName>
    </submittedName>
</protein>
<name>A0ABR5LHV2_PSESG</name>
<keyword evidence="4" id="KW-1185">Reference proteome</keyword>
<dbReference type="InterPro" id="IPR010090">
    <property type="entry name" value="Phage_tape_meas"/>
</dbReference>
<feature type="region of interest" description="Disordered" evidence="1">
    <location>
        <begin position="588"/>
        <end position="618"/>
    </location>
</feature>
<proteinExistence type="predicted"/>
<sequence>MKLGLVIGGAVSATVGKAFKDVESRIKALDDKGAKARVLQSTIGETIKLREEWRKAHATGQAGATALLSRLNSNLDSLKAQGVEVGRLSKAYKEMGRTARSAELQAKGRRQMSEGRETVKSSVGQAVVAAGALAIPTKVSADFGAIVRDIAIKAGIANKPQEAEMSRTIITTARDTGMERNQVADVVNQLVGAGMELSKALEYAPVAAKFVVGQGSEGTDTAKMINALGQNAKITDAKEMQQALEAIAYQGQAGSFEASDMAKWFPELLANMGSIGITGMDAVTQLGAMLQVQMKTAGSSDEAANNLKNWMGKIGASDTVDAYKKAGIDYEGSMQTGLQKGMSTLESSMALAQQYIQKTDPKKAEAMAAATAKISKETDPAKAKAMMESLSQALKTGDIFADMQVKAALTAYLQNKQLYNDLKSQSRNASGILDKNLAERREGSSQKWAELSQAANDAMRSVGDAIRPATDAVAQGLTTVAQGITTVSDKMPNLAMGLTGTIGALLVAKSVFGAFKIGKGLMNLARGSVGGGAGKVQQVFVTNAKAAGVGSTAAAAPGAAASGRKARVAALLGVGLTVASKAGAKLVDKDKPDDAKGDDAKDEEAKSADADGEAKRPKGLLGVGFTALEAYRETLEAGADSDGGSNASGEGGGLQRVFVVNASEIGAGSGLPGQRDTPRRGRRSARARRRAGAASRPPVVSPRPTGEPRTRPVPPRPVGEPRIRPVPPSPPGEPRIRPVPPSPADAPRIHPVPRLPIPVPPLPAAAERSIMPLLGKMAGKAKVLPGEAVISAGLKAVELYQSDDPIEKKLEGATEVAGSALGGWGGAAAGAAIGTMILPVVGTAIGAAIGGALGSWGGSEVGGILGKELFGSPEKENKPVSLLAAPPVPVALPGPVVPTLGATAKAFGNDRVPLMARGPAPALAPTGPVMGDVGRAMTEKPAVSPAAPIVIKPEATKMPTPKYEQQVSINAPITLTVQGDVKDPQQLMRDLEPMIQRAMRDSAQQSQRSNLFDAPHVE</sequence>
<organism evidence="3 4">
    <name type="scientific">Pseudomonas savastanoi pv. glycinea</name>
    <name type="common">Pseudomonas syringae pv. glycinea</name>
    <dbReference type="NCBI Taxonomy" id="318"/>
    <lineage>
        <taxon>Bacteria</taxon>
        <taxon>Pseudomonadati</taxon>
        <taxon>Pseudomonadota</taxon>
        <taxon>Gammaproteobacteria</taxon>
        <taxon>Pseudomonadales</taxon>
        <taxon>Pseudomonadaceae</taxon>
        <taxon>Pseudomonas</taxon>
    </lineage>
</organism>
<dbReference type="Pfam" id="PF10145">
    <property type="entry name" value="PhageMin_Tail"/>
    <property type="match status" value="1"/>
</dbReference>
<feature type="domain" description="Phage tail tape measure protein" evidence="2">
    <location>
        <begin position="170"/>
        <end position="370"/>
    </location>
</feature>
<dbReference type="PANTHER" id="PTHR21525:SF9">
    <property type="entry name" value="CHANNEL_COLICIN DOMAIN-CONTAINING PROTEIN"/>
    <property type="match status" value="1"/>
</dbReference>
<dbReference type="EMBL" id="LGLO01000008">
    <property type="protein sequence ID" value="KPC47444.1"/>
    <property type="molecule type" value="Genomic_DNA"/>
</dbReference>
<evidence type="ECO:0000313" key="4">
    <source>
        <dbReference type="Proteomes" id="UP000037836"/>
    </source>
</evidence>
<feature type="compositionally biased region" description="Basic residues" evidence="1">
    <location>
        <begin position="680"/>
        <end position="691"/>
    </location>
</feature>
<gene>
    <name evidence="3" type="ORF">AC496_2114</name>
</gene>
<evidence type="ECO:0000256" key="1">
    <source>
        <dbReference type="SAM" id="MobiDB-lite"/>
    </source>
</evidence>
<feature type="compositionally biased region" description="Pro residues" evidence="1">
    <location>
        <begin position="711"/>
        <end position="742"/>
    </location>
</feature>
<dbReference type="Proteomes" id="UP000037836">
    <property type="component" value="Unassembled WGS sequence"/>
</dbReference>
<feature type="region of interest" description="Disordered" evidence="1">
    <location>
        <begin position="996"/>
        <end position="1018"/>
    </location>
</feature>
<reference evidence="3 4" key="1">
    <citation type="submission" date="2015-07" db="EMBL/GenBank/DDBJ databases">
        <authorList>
            <person name="O'Brien H.E."/>
            <person name="Thakur S."/>
            <person name="Gong Y."/>
            <person name="Wang P.W."/>
            <person name="Guttman D.S."/>
        </authorList>
    </citation>
    <scope>NUCLEOTIDE SEQUENCE [LARGE SCALE GENOMIC DNA]</scope>
    <source>
        <strain evidence="3 4">BR1</strain>
    </source>
</reference>
<accession>A0ABR5LHV2</accession>